<evidence type="ECO:0000313" key="1">
    <source>
        <dbReference type="EMBL" id="KAJ8105038.1"/>
    </source>
</evidence>
<proteinExistence type="predicted"/>
<reference evidence="1" key="1">
    <citation type="submission" date="2022-11" db="EMBL/GenBank/DDBJ databases">
        <title>Genome Sequence of Nemania bipapillata.</title>
        <authorList>
            <person name="Buettner E."/>
        </authorList>
    </citation>
    <scope>NUCLEOTIDE SEQUENCE</scope>
    <source>
        <strain evidence="1">CP14</strain>
    </source>
</reference>
<evidence type="ECO:0000313" key="2">
    <source>
        <dbReference type="Proteomes" id="UP001153334"/>
    </source>
</evidence>
<organism evidence="1 2">
    <name type="scientific">Nemania bipapillata</name>
    <dbReference type="NCBI Taxonomy" id="110536"/>
    <lineage>
        <taxon>Eukaryota</taxon>
        <taxon>Fungi</taxon>
        <taxon>Dikarya</taxon>
        <taxon>Ascomycota</taxon>
        <taxon>Pezizomycotina</taxon>
        <taxon>Sordariomycetes</taxon>
        <taxon>Xylariomycetidae</taxon>
        <taxon>Xylariales</taxon>
        <taxon>Xylariaceae</taxon>
        <taxon>Nemania</taxon>
    </lineage>
</organism>
<accession>A0ACC2HQC5</accession>
<dbReference type="EMBL" id="JAPESX010003400">
    <property type="protein sequence ID" value="KAJ8105038.1"/>
    <property type="molecule type" value="Genomic_DNA"/>
</dbReference>
<gene>
    <name evidence="1" type="ORF">ONZ43_g7583</name>
</gene>
<sequence length="375" mass="42024">MYKRLLLLLAAAAATTSLQLLPPAQLSPHNITTPGFSLGQVSTTIYITECLASHRDSSGLTLIPPSGLEFAQLFLDDLNEASGNQWTLEVVTTRPTNVTGIILDRLHGSTAPLVYEDGSPTEEGYVLEIRDNRAVIRGSGARGMWWGTRTLLQQLLLSNWSMLPASRITDAPAYATRGFMLDAGRKWYAPSFLKELCTYASFFKMSEFHYHTSDNYPLNRGHNETWNQVYSQFSLRPESGDLQGLVQRPNETLTRTDFRGLQQHCASRGITIIPEIEAPGHCLSITKWKPELALAKRDLLNLSHPDSIPTVMRIWEEFLPWFETREVHIGADEYDSTLANDYISFVNQLSTFINATSGKRVRIWGTIGNTGSRTQ</sequence>
<keyword evidence="2" id="KW-1185">Reference proteome</keyword>
<name>A0ACC2HQC5_9PEZI</name>
<protein>
    <submittedName>
        <fullName evidence="1">Uncharacterized protein</fullName>
    </submittedName>
</protein>
<dbReference type="Proteomes" id="UP001153334">
    <property type="component" value="Unassembled WGS sequence"/>
</dbReference>
<comment type="caution">
    <text evidence="1">The sequence shown here is derived from an EMBL/GenBank/DDBJ whole genome shotgun (WGS) entry which is preliminary data.</text>
</comment>